<evidence type="ECO:0000313" key="15">
    <source>
        <dbReference type="EMBL" id="EGD77391.1"/>
    </source>
</evidence>
<dbReference type="GO" id="GO:1990573">
    <property type="term" value="P:potassium ion import across plasma membrane"/>
    <property type="evidence" value="ECO:0007669"/>
    <property type="project" value="TreeGrafter"/>
</dbReference>
<feature type="compositionally biased region" description="Low complexity" evidence="12">
    <location>
        <begin position="173"/>
        <end position="184"/>
    </location>
</feature>
<evidence type="ECO:0000256" key="13">
    <source>
        <dbReference type="SAM" id="Phobius"/>
    </source>
</evidence>
<dbReference type="AlphaFoldDB" id="F2UJU2"/>
<keyword evidence="4 11" id="KW-0812">Transmembrane</keyword>
<dbReference type="EMBL" id="GL832977">
    <property type="protein sequence ID" value="EGD77391.1"/>
    <property type="molecule type" value="Genomic_DNA"/>
</dbReference>
<dbReference type="KEGG" id="sre:PTSG_08486"/>
<dbReference type="Pfam" id="PF17655">
    <property type="entry name" value="IRK_C"/>
    <property type="match status" value="1"/>
</dbReference>
<evidence type="ECO:0000256" key="1">
    <source>
        <dbReference type="ARBA" id="ARBA00004141"/>
    </source>
</evidence>
<dbReference type="OrthoDB" id="273257at2759"/>
<dbReference type="SUPFAM" id="SSF81296">
    <property type="entry name" value="E set domains"/>
    <property type="match status" value="1"/>
</dbReference>
<feature type="compositionally biased region" description="Polar residues" evidence="12">
    <location>
        <begin position="99"/>
        <end position="109"/>
    </location>
</feature>
<proteinExistence type="inferred from homology"/>
<evidence type="ECO:0000313" key="16">
    <source>
        <dbReference type="Proteomes" id="UP000007799"/>
    </source>
</evidence>
<organism evidence="16">
    <name type="scientific">Salpingoeca rosetta (strain ATCC 50818 / BSB-021)</name>
    <dbReference type="NCBI Taxonomy" id="946362"/>
    <lineage>
        <taxon>Eukaryota</taxon>
        <taxon>Choanoflagellata</taxon>
        <taxon>Craspedida</taxon>
        <taxon>Salpingoecidae</taxon>
        <taxon>Salpingoeca</taxon>
    </lineage>
</organism>
<gene>
    <name evidence="15" type="ORF">PTSG_08486</name>
</gene>
<evidence type="ECO:0000256" key="7">
    <source>
        <dbReference type="ARBA" id="ARBA00022989"/>
    </source>
</evidence>
<reference evidence="15" key="1">
    <citation type="submission" date="2009-08" db="EMBL/GenBank/DDBJ databases">
        <title>Annotation of Salpingoeca rosetta.</title>
        <authorList>
            <consortium name="The Broad Institute Genome Sequencing Platform"/>
            <person name="Russ C."/>
            <person name="Cuomo C."/>
            <person name="Burger G."/>
            <person name="Gray M.W."/>
            <person name="Holland P.W.H."/>
            <person name="King N."/>
            <person name="Lang F.B.F."/>
            <person name="Roger A.J."/>
            <person name="Ruiz-Trillo I."/>
            <person name="Young S.K."/>
            <person name="Zeng Q."/>
            <person name="Gargeya S."/>
            <person name="Alvarado L."/>
            <person name="Berlin A."/>
            <person name="Chapman S.B."/>
            <person name="Chen Z."/>
            <person name="Freedman E."/>
            <person name="Gellesch M."/>
            <person name="Goldberg J."/>
            <person name="Griggs A."/>
            <person name="Gujja S."/>
            <person name="Heilman E."/>
            <person name="Heiman D."/>
            <person name="Howarth C."/>
            <person name="Mehta T."/>
            <person name="Neiman D."/>
            <person name="Pearson M."/>
            <person name="Roberts A."/>
            <person name="Saif S."/>
            <person name="Shea T."/>
            <person name="Shenoy N."/>
            <person name="Sisk P."/>
            <person name="Stolte C."/>
            <person name="Sykes S."/>
            <person name="White J."/>
            <person name="Yandava C."/>
            <person name="Haas B."/>
            <person name="Nusbaum C."/>
            <person name="Birren B."/>
        </authorList>
    </citation>
    <scope>NUCLEOTIDE SEQUENCE [LARGE SCALE GENOMIC DNA]</scope>
    <source>
        <strain evidence="15">ATCC 50818</strain>
    </source>
</reference>
<dbReference type="InterPro" id="IPR014756">
    <property type="entry name" value="Ig_E-set"/>
</dbReference>
<evidence type="ECO:0000256" key="12">
    <source>
        <dbReference type="SAM" id="MobiDB-lite"/>
    </source>
</evidence>
<name>F2UJU2_SALR5</name>
<evidence type="ECO:0000256" key="4">
    <source>
        <dbReference type="ARBA" id="ARBA00022692"/>
    </source>
</evidence>
<keyword evidence="8 11" id="KW-0406">Ion transport</keyword>
<dbReference type="InterPro" id="IPR013518">
    <property type="entry name" value="K_chnl_inward-rec_Kir_cyto"/>
</dbReference>
<feature type="region of interest" description="Disordered" evidence="12">
    <location>
        <begin position="78"/>
        <end position="249"/>
    </location>
</feature>
<evidence type="ECO:0000256" key="10">
    <source>
        <dbReference type="ARBA" id="ARBA00023303"/>
    </source>
</evidence>
<dbReference type="InterPro" id="IPR016449">
    <property type="entry name" value="K_chnl_inward-rec_Kir"/>
</dbReference>
<evidence type="ECO:0000256" key="3">
    <source>
        <dbReference type="ARBA" id="ARBA00022538"/>
    </source>
</evidence>
<dbReference type="InParanoid" id="F2UJU2"/>
<dbReference type="GO" id="GO:0034702">
    <property type="term" value="C:monoatomic ion channel complex"/>
    <property type="evidence" value="ECO:0007669"/>
    <property type="project" value="UniProtKB-KW"/>
</dbReference>
<evidence type="ECO:0000256" key="11">
    <source>
        <dbReference type="RuleBase" id="RU003822"/>
    </source>
</evidence>
<dbReference type="GO" id="GO:0005242">
    <property type="term" value="F:inward rectifier potassium channel activity"/>
    <property type="evidence" value="ECO:0007669"/>
    <property type="project" value="InterPro"/>
</dbReference>
<dbReference type="STRING" id="946362.F2UJU2"/>
<feature type="compositionally biased region" description="Basic and acidic residues" evidence="12">
    <location>
        <begin position="118"/>
        <end position="133"/>
    </location>
</feature>
<evidence type="ECO:0000256" key="8">
    <source>
        <dbReference type="ARBA" id="ARBA00023065"/>
    </source>
</evidence>
<comment type="similarity">
    <text evidence="11">Belongs to the inward rectifier-type potassium channel (TC 1.A.2.1) family.</text>
</comment>
<dbReference type="RefSeq" id="XP_004990735.1">
    <property type="nucleotide sequence ID" value="XM_004990678.1"/>
</dbReference>
<comment type="subcellular location">
    <subcellularLocation>
        <location evidence="1 11">Membrane</location>
        <topology evidence="1 11">Multi-pass membrane protein</topology>
    </subcellularLocation>
</comment>
<protein>
    <recommendedName>
        <fullName evidence="14">Inward rectifier potassium channel C-terminal domain-containing protein</fullName>
    </recommendedName>
</protein>
<evidence type="ECO:0000256" key="5">
    <source>
        <dbReference type="ARBA" id="ARBA00022882"/>
    </source>
</evidence>
<keyword evidence="7 13" id="KW-1133">Transmembrane helix</keyword>
<dbReference type="InterPro" id="IPR041647">
    <property type="entry name" value="IRK_C"/>
</dbReference>
<keyword evidence="3 11" id="KW-0633">Potassium transport</keyword>
<dbReference type="GeneID" id="16071293"/>
<keyword evidence="2 11" id="KW-0813">Transport</keyword>
<dbReference type="GO" id="GO:0005886">
    <property type="term" value="C:plasma membrane"/>
    <property type="evidence" value="ECO:0007669"/>
    <property type="project" value="TreeGrafter"/>
</dbReference>
<keyword evidence="10 11" id="KW-0407">Ion channel</keyword>
<keyword evidence="6 11" id="KW-0630">Potassium</keyword>
<evidence type="ECO:0000259" key="14">
    <source>
        <dbReference type="Pfam" id="PF17655"/>
    </source>
</evidence>
<dbReference type="GO" id="GO:0034765">
    <property type="term" value="P:regulation of monoatomic ion transmembrane transport"/>
    <property type="evidence" value="ECO:0007669"/>
    <property type="project" value="TreeGrafter"/>
</dbReference>
<feature type="domain" description="Inward rectifier potassium channel C-terminal" evidence="14">
    <location>
        <begin position="451"/>
        <end position="585"/>
    </location>
</feature>
<dbReference type="Proteomes" id="UP000007799">
    <property type="component" value="Unassembled WGS sequence"/>
</dbReference>
<feature type="compositionally biased region" description="Polar residues" evidence="12">
    <location>
        <begin position="217"/>
        <end position="226"/>
    </location>
</feature>
<evidence type="ECO:0000256" key="9">
    <source>
        <dbReference type="ARBA" id="ARBA00023136"/>
    </source>
</evidence>
<keyword evidence="16" id="KW-1185">Reference proteome</keyword>
<evidence type="ECO:0000256" key="2">
    <source>
        <dbReference type="ARBA" id="ARBA00022448"/>
    </source>
</evidence>
<evidence type="ECO:0000256" key="6">
    <source>
        <dbReference type="ARBA" id="ARBA00022958"/>
    </source>
</evidence>
<feature type="transmembrane region" description="Helical" evidence="13">
    <location>
        <begin position="324"/>
        <end position="343"/>
    </location>
</feature>
<accession>F2UJU2</accession>
<dbReference type="Gene3D" id="2.60.40.1400">
    <property type="entry name" value="G protein-activated inward rectifier potassium channel 1"/>
    <property type="match status" value="1"/>
</dbReference>
<feature type="transmembrane region" description="Helical" evidence="13">
    <location>
        <begin position="397"/>
        <end position="421"/>
    </location>
</feature>
<keyword evidence="5 11" id="KW-0851">Voltage-gated channel</keyword>
<dbReference type="PANTHER" id="PTHR11767">
    <property type="entry name" value="INWARD RECTIFIER POTASSIUM CHANNEL"/>
    <property type="match status" value="1"/>
</dbReference>
<sequence length="598" mass="66536">MPNLFFRRRKKHHHNDDSHSVLDVTAGSQVMYPSAMYASATSPSHAHAARVSVESLGNEPAHRHSAGSDAFRMFEQTRASVTSQDLEQHQQRRRYRQHTAVSSNKQSPSGRDGSSGPHTRDTHNSSYSHDDHLGAFTEHGGDSSVGSTPRGSGQRFLDGDAHKPSAIFNLSNGATAAPPTTTSTPPGPAASQQQDETRVPVGRVVSVRNERPEALAASTQSSNNTKGARARKQSEETGTDGRGPLRWLRNRFGGAKDSRERRYALSHSHADYDGSSPLFFLHSSAAMKGSGSRHARTRVKGLGLSPYLRYTHHARHMFRTISELVLIIVMIAFLASGLLYFGLHAHVRDDAPCSATSGSAEVATRRATAWQCFQSMLSLLLTNSDDWCAVRLSMDGAVYVTAMAVSVLGTLLRLAFLGFFIMRLSKRPPFILFSKWICMGDNREITSRKTLEFRIGNLYGTSRRILQARVQVTMGFTPRLQHGSARRRFIRLPLVAHETAAMPVMWSCVHVIDSESPLLNENWEKLHAQDIEFSVLLSGIDEKSMQPVYHYHQYTSAHLLTDAAFKPMTHHKKNKVVFDFTKFHCCSVLRPVNRQKQN</sequence>
<keyword evidence="9 13" id="KW-0472">Membrane</keyword>
<dbReference type="PANTHER" id="PTHR11767:SF102">
    <property type="entry name" value="INWARDLY RECTIFYING POTASSIUM CHANNEL 1, ISOFORM F"/>
    <property type="match status" value="1"/>
</dbReference>